<dbReference type="AlphaFoldDB" id="A0A5C5ZPE7"/>
<sequence length="138" mass="14915">MQVGGALISLLLLGVSGALIDSHLRQWRAVVARHASEATETRFFRRRHRRRLTASTLIGVAGAMIAVWPLVPTTPLAVIAYLALLSAAASVILALGLFDAAASAKYYGARNRKEAAAAIDQLKRHADEVRKQRTDSDD</sequence>
<gene>
    <name evidence="2" type="ORF">Mal64_25380</name>
</gene>
<keyword evidence="1" id="KW-1133">Transmembrane helix</keyword>
<feature type="transmembrane region" description="Helical" evidence="1">
    <location>
        <begin position="6"/>
        <end position="24"/>
    </location>
</feature>
<dbReference type="Proteomes" id="UP000315440">
    <property type="component" value="Unassembled WGS sequence"/>
</dbReference>
<comment type="caution">
    <text evidence="2">The sequence shown here is derived from an EMBL/GenBank/DDBJ whole genome shotgun (WGS) entry which is preliminary data.</text>
</comment>
<dbReference type="OrthoDB" id="292174at2"/>
<accession>A0A5C5ZPE7</accession>
<feature type="transmembrane region" description="Helical" evidence="1">
    <location>
        <begin position="77"/>
        <end position="102"/>
    </location>
</feature>
<protein>
    <submittedName>
        <fullName evidence="2">Uncharacterized protein</fullName>
    </submittedName>
</protein>
<name>A0A5C5ZPE7_9BACT</name>
<evidence type="ECO:0000256" key="1">
    <source>
        <dbReference type="SAM" id="Phobius"/>
    </source>
</evidence>
<proteinExistence type="predicted"/>
<feature type="transmembrane region" description="Helical" evidence="1">
    <location>
        <begin position="52"/>
        <end position="71"/>
    </location>
</feature>
<keyword evidence="1" id="KW-0472">Membrane</keyword>
<evidence type="ECO:0000313" key="2">
    <source>
        <dbReference type="EMBL" id="TWT89046.1"/>
    </source>
</evidence>
<organism evidence="2 3">
    <name type="scientific">Pseudobythopirellula maris</name>
    <dbReference type="NCBI Taxonomy" id="2527991"/>
    <lineage>
        <taxon>Bacteria</taxon>
        <taxon>Pseudomonadati</taxon>
        <taxon>Planctomycetota</taxon>
        <taxon>Planctomycetia</taxon>
        <taxon>Pirellulales</taxon>
        <taxon>Lacipirellulaceae</taxon>
        <taxon>Pseudobythopirellula</taxon>
    </lineage>
</organism>
<reference evidence="2 3" key="1">
    <citation type="submission" date="2019-02" db="EMBL/GenBank/DDBJ databases">
        <title>Deep-cultivation of Planctomycetes and their phenomic and genomic characterization uncovers novel biology.</title>
        <authorList>
            <person name="Wiegand S."/>
            <person name="Jogler M."/>
            <person name="Boedeker C."/>
            <person name="Pinto D."/>
            <person name="Vollmers J."/>
            <person name="Rivas-Marin E."/>
            <person name="Kohn T."/>
            <person name="Peeters S.H."/>
            <person name="Heuer A."/>
            <person name="Rast P."/>
            <person name="Oberbeckmann S."/>
            <person name="Bunk B."/>
            <person name="Jeske O."/>
            <person name="Meyerdierks A."/>
            <person name="Storesund J.E."/>
            <person name="Kallscheuer N."/>
            <person name="Luecker S."/>
            <person name="Lage O.M."/>
            <person name="Pohl T."/>
            <person name="Merkel B.J."/>
            <person name="Hornburger P."/>
            <person name="Mueller R.-W."/>
            <person name="Bruemmer F."/>
            <person name="Labrenz M."/>
            <person name="Spormann A.M."/>
            <person name="Op Den Camp H."/>
            <person name="Overmann J."/>
            <person name="Amann R."/>
            <person name="Jetten M.S.M."/>
            <person name="Mascher T."/>
            <person name="Medema M.H."/>
            <person name="Devos D.P."/>
            <person name="Kaster A.-K."/>
            <person name="Ovreas L."/>
            <person name="Rohde M."/>
            <person name="Galperin M.Y."/>
            <person name="Jogler C."/>
        </authorList>
    </citation>
    <scope>NUCLEOTIDE SEQUENCE [LARGE SCALE GENOMIC DNA]</scope>
    <source>
        <strain evidence="2 3">Mal64</strain>
    </source>
</reference>
<keyword evidence="1" id="KW-0812">Transmembrane</keyword>
<dbReference type="RefSeq" id="WP_146400618.1">
    <property type="nucleotide sequence ID" value="NZ_SJPQ01000002.1"/>
</dbReference>
<evidence type="ECO:0000313" key="3">
    <source>
        <dbReference type="Proteomes" id="UP000315440"/>
    </source>
</evidence>
<dbReference type="EMBL" id="SJPQ01000002">
    <property type="protein sequence ID" value="TWT89046.1"/>
    <property type="molecule type" value="Genomic_DNA"/>
</dbReference>
<keyword evidence="3" id="KW-1185">Reference proteome</keyword>